<name>A0ABQ6N7L6_9STRA</name>
<dbReference type="InterPro" id="IPR047184">
    <property type="entry name" value="KANK1-4"/>
</dbReference>
<keyword evidence="2" id="KW-1185">Reference proteome</keyword>
<dbReference type="Proteomes" id="UP001165060">
    <property type="component" value="Unassembled WGS sequence"/>
</dbReference>
<sequence length="124" mass="12842">GGGDGEGGGWEEFLESKSFDESCSAEPGREGGVDFGCEPGKEYMAVVELLLDAGADVNMVDMTGKTVIMLAAAAGHKGLVSALLETGKVDLQLVDKEGLGAITYAKSDAVRDLLVDYLVKTVGK</sequence>
<dbReference type="SUPFAM" id="SSF48403">
    <property type="entry name" value="Ankyrin repeat"/>
    <property type="match status" value="1"/>
</dbReference>
<comment type="caution">
    <text evidence="1">The sequence shown here is derived from an EMBL/GenBank/DDBJ whole genome shotgun (WGS) entry which is preliminary data.</text>
</comment>
<dbReference type="Pfam" id="PF12796">
    <property type="entry name" value="Ank_2"/>
    <property type="match status" value="1"/>
</dbReference>
<gene>
    <name evidence="1" type="ORF">TeGR_g12193</name>
</gene>
<proteinExistence type="predicted"/>
<dbReference type="EMBL" id="BRYB01001022">
    <property type="protein sequence ID" value="GMI41752.1"/>
    <property type="molecule type" value="Genomic_DNA"/>
</dbReference>
<organism evidence="1 2">
    <name type="scientific">Tetraparma gracilis</name>
    <dbReference type="NCBI Taxonomy" id="2962635"/>
    <lineage>
        <taxon>Eukaryota</taxon>
        <taxon>Sar</taxon>
        <taxon>Stramenopiles</taxon>
        <taxon>Ochrophyta</taxon>
        <taxon>Bolidophyceae</taxon>
        <taxon>Parmales</taxon>
        <taxon>Triparmaceae</taxon>
        <taxon>Tetraparma</taxon>
    </lineage>
</organism>
<protein>
    <submittedName>
        <fullName evidence="1">Uncharacterized protein</fullName>
    </submittedName>
</protein>
<dbReference type="InterPro" id="IPR002110">
    <property type="entry name" value="Ankyrin_rpt"/>
</dbReference>
<feature type="non-terminal residue" evidence="1">
    <location>
        <position position="1"/>
    </location>
</feature>
<dbReference type="Gene3D" id="1.25.40.20">
    <property type="entry name" value="Ankyrin repeat-containing domain"/>
    <property type="match status" value="1"/>
</dbReference>
<evidence type="ECO:0000313" key="2">
    <source>
        <dbReference type="Proteomes" id="UP001165060"/>
    </source>
</evidence>
<dbReference type="PANTHER" id="PTHR24168">
    <property type="entry name" value="KN MOTIF AND ANKYRIN REPEAT DOMAIN-CONTAINING"/>
    <property type="match status" value="1"/>
</dbReference>
<dbReference type="InterPro" id="IPR036770">
    <property type="entry name" value="Ankyrin_rpt-contain_sf"/>
</dbReference>
<evidence type="ECO:0000313" key="1">
    <source>
        <dbReference type="EMBL" id="GMI41752.1"/>
    </source>
</evidence>
<dbReference type="PANTHER" id="PTHR24168:SF21">
    <property type="entry name" value="KANK, ISOFORM D"/>
    <property type="match status" value="1"/>
</dbReference>
<accession>A0ABQ6N7L6</accession>
<reference evidence="1 2" key="1">
    <citation type="journal article" date="2023" name="Commun. Biol.">
        <title>Genome analysis of Parmales, the sister group of diatoms, reveals the evolutionary specialization of diatoms from phago-mixotrophs to photoautotrophs.</title>
        <authorList>
            <person name="Ban H."/>
            <person name="Sato S."/>
            <person name="Yoshikawa S."/>
            <person name="Yamada K."/>
            <person name="Nakamura Y."/>
            <person name="Ichinomiya M."/>
            <person name="Sato N."/>
            <person name="Blanc-Mathieu R."/>
            <person name="Endo H."/>
            <person name="Kuwata A."/>
            <person name="Ogata H."/>
        </authorList>
    </citation>
    <scope>NUCLEOTIDE SEQUENCE [LARGE SCALE GENOMIC DNA]</scope>
</reference>